<dbReference type="Proteomes" id="UP000308707">
    <property type="component" value="Unassembled WGS sequence"/>
</dbReference>
<keyword evidence="6 7" id="KW-0694">RNA-binding</keyword>
<dbReference type="AlphaFoldDB" id="A0A4U5JNN4"/>
<comment type="similarity">
    <text evidence="7">Belongs to the RnpA family.</text>
</comment>
<protein>
    <recommendedName>
        <fullName evidence="7 8">Ribonuclease P protein component</fullName>
        <shortName evidence="7">RNase P protein</shortName>
        <shortName evidence="7">RNaseP protein</shortName>
        <ecNumber evidence="7 8">3.1.26.5</ecNumber>
    </recommendedName>
    <alternativeName>
        <fullName evidence="7">Protein C5</fullName>
    </alternativeName>
</protein>
<dbReference type="PROSITE" id="PS00648">
    <property type="entry name" value="RIBONUCLEASE_P"/>
    <property type="match status" value="1"/>
</dbReference>
<dbReference type="OrthoDB" id="9796422at2"/>
<feature type="region of interest" description="Disordered" evidence="9">
    <location>
        <begin position="118"/>
        <end position="154"/>
    </location>
</feature>
<keyword evidence="2 7" id="KW-0819">tRNA processing</keyword>
<gene>
    <name evidence="7 10" type="primary">rnpA</name>
    <name evidence="10" type="ORF">FCE95_08270</name>
</gene>
<dbReference type="EMBL" id="SZUA01000002">
    <property type="protein sequence ID" value="TKR30131.1"/>
    <property type="molecule type" value="Genomic_DNA"/>
</dbReference>
<evidence type="ECO:0000256" key="9">
    <source>
        <dbReference type="SAM" id="MobiDB-lite"/>
    </source>
</evidence>
<dbReference type="RefSeq" id="WP_137266560.1">
    <property type="nucleotide sequence ID" value="NZ_SZUA01000002.1"/>
</dbReference>
<dbReference type="SUPFAM" id="SSF54211">
    <property type="entry name" value="Ribosomal protein S5 domain 2-like"/>
    <property type="match status" value="1"/>
</dbReference>
<comment type="subunit">
    <text evidence="7">Consists of a catalytic RNA component (M1 or rnpB) and a protein subunit.</text>
</comment>
<dbReference type="InterPro" id="IPR000100">
    <property type="entry name" value="RNase_P"/>
</dbReference>
<dbReference type="NCBIfam" id="TIGR00188">
    <property type="entry name" value="rnpA"/>
    <property type="match status" value="1"/>
</dbReference>
<dbReference type="GO" id="GO:0030677">
    <property type="term" value="C:ribonuclease P complex"/>
    <property type="evidence" value="ECO:0007669"/>
    <property type="project" value="TreeGrafter"/>
</dbReference>
<dbReference type="InterPro" id="IPR020568">
    <property type="entry name" value="Ribosomal_Su5_D2-typ_SF"/>
</dbReference>
<evidence type="ECO:0000256" key="6">
    <source>
        <dbReference type="ARBA" id="ARBA00022884"/>
    </source>
</evidence>
<evidence type="ECO:0000256" key="2">
    <source>
        <dbReference type="ARBA" id="ARBA00022694"/>
    </source>
</evidence>
<evidence type="ECO:0000256" key="8">
    <source>
        <dbReference type="NCBIfam" id="TIGR00188"/>
    </source>
</evidence>
<dbReference type="Pfam" id="PF00825">
    <property type="entry name" value="Ribonuclease_P"/>
    <property type="match status" value="1"/>
</dbReference>
<dbReference type="PANTHER" id="PTHR33992">
    <property type="entry name" value="RIBONUCLEASE P PROTEIN COMPONENT"/>
    <property type="match status" value="1"/>
</dbReference>
<dbReference type="HAMAP" id="MF_00227">
    <property type="entry name" value="RNase_P"/>
    <property type="match status" value="1"/>
</dbReference>
<keyword evidence="11" id="KW-1185">Reference proteome</keyword>
<comment type="catalytic activity">
    <reaction evidence="7">
        <text>Endonucleolytic cleavage of RNA, removing 5'-extranucleotides from tRNA precursor.</text>
        <dbReference type="EC" id="3.1.26.5"/>
    </reaction>
</comment>
<dbReference type="GO" id="GO:0000049">
    <property type="term" value="F:tRNA binding"/>
    <property type="evidence" value="ECO:0007669"/>
    <property type="project" value="UniProtKB-UniRule"/>
</dbReference>
<dbReference type="InterPro" id="IPR020539">
    <property type="entry name" value="RNase_P_CS"/>
</dbReference>
<accession>A0A4U5JNN4</accession>
<evidence type="ECO:0000256" key="1">
    <source>
        <dbReference type="ARBA" id="ARBA00002663"/>
    </source>
</evidence>
<sequence>MPTRARFPRSARLTAASDFDAAFKSGQRYNHPLFGLHCRADAAAPARLGLAVSRKVDGRAVGRNRIKRALRERFRALRADLAGGDYVFVARPAAAKASSADLIAAMTQLLQRAGACQQSTGEGAPGTMRSAALAGAAANPDVSTHDPAPASDAG</sequence>
<dbReference type="EC" id="3.1.26.5" evidence="7 8"/>
<keyword evidence="3 7" id="KW-0540">Nuclease</keyword>
<dbReference type="PANTHER" id="PTHR33992:SF1">
    <property type="entry name" value="RIBONUCLEASE P PROTEIN COMPONENT"/>
    <property type="match status" value="1"/>
</dbReference>
<dbReference type="GO" id="GO:0004526">
    <property type="term" value="F:ribonuclease P activity"/>
    <property type="evidence" value="ECO:0007669"/>
    <property type="project" value="UniProtKB-UniRule"/>
</dbReference>
<comment type="caution">
    <text evidence="10">The sequence shown here is derived from an EMBL/GenBank/DDBJ whole genome shotgun (WGS) entry which is preliminary data.</text>
</comment>
<dbReference type="InterPro" id="IPR014721">
    <property type="entry name" value="Ribsml_uS5_D2-typ_fold_subgr"/>
</dbReference>
<name>A0A4U5JNN4_9GAMM</name>
<evidence type="ECO:0000313" key="10">
    <source>
        <dbReference type="EMBL" id="TKR30131.1"/>
    </source>
</evidence>
<keyword evidence="4 7" id="KW-0255">Endonuclease</keyword>
<evidence type="ECO:0000256" key="3">
    <source>
        <dbReference type="ARBA" id="ARBA00022722"/>
    </source>
</evidence>
<evidence type="ECO:0000256" key="7">
    <source>
        <dbReference type="HAMAP-Rule" id="MF_00227"/>
    </source>
</evidence>
<dbReference type="Gene3D" id="3.30.230.10">
    <property type="match status" value="1"/>
</dbReference>
<dbReference type="GO" id="GO:0042781">
    <property type="term" value="F:3'-tRNA processing endoribonuclease activity"/>
    <property type="evidence" value="ECO:0007669"/>
    <property type="project" value="TreeGrafter"/>
</dbReference>
<evidence type="ECO:0000256" key="4">
    <source>
        <dbReference type="ARBA" id="ARBA00022759"/>
    </source>
</evidence>
<evidence type="ECO:0000313" key="11">
    <source>
        <dbReference type="Proteomes" id="UP000308707"/>
    </source>
</evidence>
<reference evidence="10 11" key="1">
    <citation type="submission" date="2019-04" db="EMBL/GenBank/DDBJ databases">
        <title>Reference strain of H23.</title>
        <authorList>
            <person name="Luo X."/>
        </authorList>
    </citation>
    <scope>NUCLEOTIDE SEQUENCE [LARGE SCALE GENOMIC DNA]</scope>
    <source>
        <strain evidence="10 11">H23</strain>
    </source>
</reference>
<comment type="function">
    <text evidence="1 7">RNaseP catalyzes the removal of the 5'-leader sequence from pre-tRNA to produce the mature 5'-terminus. It can also cleave other RNA substrates such as 4.5S RNA. The protein component plays an auxiliary but essential role in vivo by binding to the 5'-leader sequence and broadening the substrate specificity of the ribozyme.</text>
</comment>
<keyword evidence="5 7" id="KW-0378">Hydrolase</keyword>
<proteinExistence type="inferred from homology"/>
<organism evidence="10 11">
    <name type="scientific">Luteimonas gilva</name>
    <dbReference type="NCBI Taxonomy" id="2572684"/>
    <lineage>
        <taxon>Bacteria</taxon>
        <taxon>Pseudomonadati</taxon>
        <taxon>Pseudomonadota</taxon>
        <taxon>Gammaproteobacteria</taxon>
        <taxon>Lysobacterales</taxon>
        <taxon>Lysobacteraceae</taxon>
        <taxon>Luteimonas</taxon>
    </lineage>
</organism>
<dbReference type="GO" id="GO:0001682">
    <property type="term" value="P:tRNA 5'-leader removal"/>
    <property type="evidence" value="ECO:0007669"/>
    <property type="project" value="UniProtKB-UniRule"/>
</dbReference>
<evidence type="ECO:0000256" key="5">
    <source>
        <dbReference type="ARBA" id="ARBA00022801"/>
    </source>
</evidence>